<dbReference type="GO" id="GO:0008168">
    <property type="term" value="F:methyltransferase activity"/>
    <property type="evidence" value="ECO:0007669"/>
    <property type="project" value="InterPro"/>
</dbReference>
<dbReference type="GO" id="GO:0006412">
    <property type="term" value="P:translation"/>
    <property type="evidence" value="ECO:0007669"/>
    <property type="project" value="InterPro"/>
</dbReference>
<reference evidence="9 10" key="1">
    <citation type="submission" date="2018-04" db="EMBL/GenBank/DDBJ databases">
        <authorList>
            <person name="Vogel A."/>
        </authorList>
    </citation>
    <scope>NUCLEOTIDE SEQUENCE [LARGE SCALE GENOMIC DNA]</scope>
</reference>
<keyword evidence="3" id="KW-0809">Transit peptide</keyword>
<dbReference type="PANTHER" id="PTHR13184:SF5">
    <property type="entry name" value="METHYLTRANSFERASE-LIKE PROTEIN 17, MITOCHONDRIAL"/>
    <property type="match status" value="1"/>
</dbReference>
<organism evidence="9 10">
    <name type="scientific">Cuscuta campestris</name>
    <dbReference type="NCBI Taxonomy" id="132261"/>
    <lineage>
        <taxon>Eukaryota</taxon>
        <taxon>Viridiplantae</taxon>
        <taxon>Streptophyta</taxon>
        <taxon>Embryophyta</taxon>
        <taxon>Tracheophyta</taxon>
        <taxon>Spermatophyta</taxon>
        <taxon>Magnoliopsida</taxon>
        <taxon>eudicotyledons</taxon>
        <taxon>Gunneridae</taxon>
        <taxon>Pentapetalae</taxon>
        <taxon>asterids</taxon>
        <taxon>lamiids</taxon>
        <taxon>Solanales</taxon>
        <taxon>Convolvulaceae</taxon>
        <taxon>Cuscuteae</taxon>
        <taxon>Cuscuta</taxon>
        <taxon>Cuscuta subgen. Grammica</taxon>
        <taxon>Cuscuta sect. Cleistogrammica</taxon>
    </lineage>
</organism>
<evidence type="ECO:0000256" key="8">
    <source>
        <dbReference type="SAM" id="MobiDB-lite"/>
    </source>
</evidence>
<feature type="region of interest" description="Disordered" evidence="8">
    <location>
        <begin position="1"/>
        <end position="66"/>
    </location>
</feature>
<keyword evidence="10" id="KW-1185">Reference proteome</keyword>
<evidence type="ECO:0000256" key="5">
    <source>
        <dbReference type="ARBA" id="ARBA00023014"/>
    </source>
</evidence>
<dbReference type="Proteomes" id="UP000595140">
    <property type="component" value="Unassembled WGS sequence"/>
</dbReference>
<dbReference type="GO" id="GO:0005763">
    <property type="term" value="C:mitochondrial small ribosomal subunit"/>
    <property type="evidence" value="ECO:0007669"/>
    <property type="project" value="TreeGrafter"/>
</dbReference>
<name>A0A484NKA5_9ASTE</name>
<proteinExistence type="predicted"/>
<feature type="compositionally biased region" description="Basic and acidic residues" evidence="8">
    <location>
        <begin position="1"/>
        <end position="15"/>
    </location>
</feature>
<evidence type="ECO:0000256" key="6">
    <source>
        <dbReference type="ARBA" id="ARBA00023128"/>
    </source>
</evidence>
<dbReference type="OrthoDB" id="421327at2759"/>
<dbReference type="InterPro" id="IPR052571">
    <property type="entry name" value="Mt_RNA_Methyltransferase"/>
</dbReference>
<evidence type="ECO:0000313" key="10">
    <source>
        <dbReference type="Proteomes" id="UP000595140"/>
    </source>
</evidence>
<gene>
    <name evidence="9" type="ORF">CCAM_LOCUS43235</name>
</gene>
<keyword evidence="6" id="KW-0496">Mitochondrion</keyword>
<comment type="function">
    <text evidence="7">Mitochondrial ribosome (mitoribosome) assembly factor. Binds at the interface of the head and body domains of the mitochondrial small ribosomal subunit (mt-SSU), occluding the mRNA channel and preventing compaction of the head domain towards the body. Probable inactive methyltransferase: retains the characteristic folding and ability to bind S-adenosyl-L-methionine, but it probably lost its methyltransferase activity.</text>
</comment>
<comment type="subcellular location">
    <subcellularLocation>
        <location evidence="1">Mitochondrion</location>
    </subcellularLocation>
</comment>
<dbReference type="GO" id="GO:0051536">
    <property type="term" value="F:iron-sulfur cluster binding"/>
    <property type="evidence" value="ECO:0007669"/>
    <property type="project" value="UniProtKB-KW"/>
</dbReference>
<evidence type="ECO:0000256" key="1">
    <source>
        <dbReference type="ARBA" id="ARBA00004173"/>
    </source>
</evidence>
<evidence type="ECO:0000256" key="2">
    <source>
        <dbReference type="ARBA" id="ARBA00022723"/>
    </source>
</evidence>
<dbReference type="EMBL" id="OOIL02006764">
    <property type="protein sequence ID" value="VFR01460.1"/>
    <property type="molecule type" value="Genomic_DNA"/>
</dbReference>
<keyword evidence="5" id="KW-0411">Iron-sulfur</keyword>
<dbReference type="GO" id="GO:0003735">
    <property type="term" value="F:structural constituent of ribosome"/>
    <property type="evidence" value="ECO:0007669"/>
    <property type="project" value="TreeGrafter"/>
</dbReference>
<evidence type="ECO:0000256" key="4">
    <source>
        <dbReference type="ARBA" id="ARBA00023004"/>
    </source>
</evidence>
<protein>
    <submittedName>
        <fullName evidence="9">Uncharacterized protein</fullName>
    </submittedName>
</protein>
<dbReference type="GO" id="GO:0046872">
    <property type="term" value="F:metal ion binding"/>
    <property type="evidence" value="ECO:0007669"/>
    <property type="project" value="UniProtKB-KW"/>
</dbReference>
<keyword evidence="4" id="KW-0408">Iron</keyword>
<evidence type="ECO:0000256" key="7">
    <source>
        <dbReference type="ARBA" id="ARBA00045681"/>
    </source>
</evidence>
<dbReference type="InterPro" id="IPR015324">
    <property type="entry name" value="Ribosomal_Rsm22-like"/>
</dbReference>
<dbReference type="Pfam" id="PF09243">
    <property type="entry name" value="Rsm22"/>
    <property type="match status" value="1"/>
</dbReference>
<keyword evidence="2" id="KW-0479">Metal-binding</keyword>
<dbReference type="PANTHER" id="PTHR13184">
    <property type="entry name" value="37S RIBOSOMAL PROTEIN S22"/>
    <property type="match status" value="1"/>
</dbReference>
<evidence type="ECO:0000256" key="3">
    <source>
        <dbReference type="ARBA" id="ARBA00022946"/>
    </source>
</evidence>
<feature type="compositionally biased region" description="Acidic residues" evidence="8">
    <location>
        <begin position="43"/>
        <end position="60"/>
    </location>
</feature>
<accession>A0A484NKA5</accession>
<sequence length="131" mass="14942">MKFETLEEQHARRNEEDIEINYEDQLPLEIEEDLKGEDHISYDSDDTEADTITDEDESEEAAAASAGLGTGWGRIIYSPIRRGKRVEMDVCRATNAEGTKGSFDRIIVTKSKNPTMHRQAKRSLWGDLWPL</sequence>
<dbReference type="AlphaFoldDB" id="A0A484NKA5"/>
<evidence type="ECO:0000313" key="9">
    <source>
        <dbReference type="EMBL" id="VFR01460.1"/>
    </source>
</evidence>